<keyword evidence="1" id="KW-0812">Transmembrane</keyword>
<dbReference type="OrthoDB" id="7068231at2"/>
<protein>
    <recommendedName>
        <fullName evidence="4">Chemotaxis protein</fullName>
    </recommendedName>
</protein>
<organism evidence="2 3">
    <name type="scientific">Pseudomonas flexibilis</name>
    <dbReference type="NCBI Taxonomy" id="706570"/>
    <lineage>
        <taxon>Bacteria</taxon>
        <taxon>Pseudomonadati</taxon>
        <taxon>Pseudomonadota</taxon>
        <taxon>Gammaproteobacteria</taxon>
        <taxon>Pseudomonadales</taxon>
        <taxon>Pseudomonadaceae</taxon>
        <taxon>Pseudomonas</taxon>
    </lineage>
</organism>
<dbReference type="InterPro" id="IPR021244">
    <property type="entry name" value="DUF2802"/>
</dbReference>
<keyword evidence="1" id="KW-0472">Membrane</keyword>
<proteinExistence type="predicted"/>
<name>A0A0B3BM19_9PSED</name>
<dbReference type="Proteomes" id="UP000030980">
    <property type="component" value="Unassembled WGS sequence"/>
</dbReference>
<dbReference type="RefSeq" id="WP_027591263.1">
    <property type="nucleotide sequence ID" value="NZ_FMUP01000001.1"/>
</dbReference>
<feature type="transmembrane region" description="Helical" evidence="1">
    <location>
        <begin position="6"/>
        <end position="25"/>
    </location>
</feature>
<dbReference type="Pfam" id="PF10975">
    <property type="entry name" value="DUF2802"/>
    <property type="match status" value="1"/>
</dbReference>
<dbReference type="AlphaFoldDB" id="A0A0B3BM19"/>
<dbReference type="STRING" id="706570.PT85_05500"/>
<accession>A0A0B3BM19</accession>
<keyword evidence="3" id="KW-1185">Reference proteome</keyword>
<evidence type="ECO:0000256" key="1">
    <source>
        <dbReference type="SAM" id="Phobius"/>
    </source>
</evidence>
<sequence length="145" mass="16029">MGHGIALIVLAGVCLALIMTCVWLATRLQRLNKSMEYQFRQHAERHLKRDQSMQELTRRVDTYIGVCVKMGDELQALQQLAAPLPERLSKLEQSDPAMISYIQASRLVTLGASVEDLTQSCGLTKGEAELVSKLHKARGATPPAN</sequence>
<keyword evidence="1" id="KW-1133">Transmembrane helix</keyword>
<evidence type="ECO:0008006" key="4">
    <source>
        <dbReference type="Google" id="ProtNLM"/>
    </source>
</evidence>
<dbReference type="EMBL" id="JTAK01000002">
    <property type="protein sequence ID" value="KHO65518.1"/>
    <property type="molecule type" value="Genomic_DNA"/>
</dbReference>
<reference evidence="2 3" key="1">
    <citation type="submission" date="2014-11" db="EMBL/GenBank/DDBJ databases">
        <title>Genome sequence of Pseudomonas tuomuerensis JCM 14085.</title>
        <authorList>
            <person name="Shin S.-K."/>
            <person name="Yi H."/>
        </authorList>
    </citation>
    <scope>NUCLEOTIDE SEQUENCE [LARGE SCALE GENOMIC DNA]</scope>
    <source>
        <strain evidence="2 3">JCM 14085</strain>
    </source>
</reference>
<evidence type="ECO:0000313" key="2">
    <source>
        <dbReference type="EMBL" id="KHO65518.1"/>
    </source>
</evidence>
<gene>
    <name evidence="2" type="ORF">PT85_05500</name>
</gene>
<comment type="caution">
    <text evidence="2">The sequence shown here is derived from an EMBL/GenBank/DDBJ whole genome shotgun (WGS) entry which is preliminary data.</text>
</comment>
<evidence type="ECO:0000313" key="3">
    <source>
        <dbReference type="Proteomes" id="UP000030980"/>
    </source>
</evidence>